<keyword evidence="1 4" id="KW-0227">DNA damage</keyword>
<accession>A0A0P1EVW5</accession>
<evidence type="ECO:0000259" key="5">
    <source>
        <dbReference type="Pfam" id="PF11967"/>
    </source>
</evidence>
<reference evidence="6 7" key="1">
    <citation type="submission" date="2015-09" db="EMBL/GenBank/DDBJ databases">
        <authorList>
            <consortium name="Swine Surveillance"/>
        </authorList>
    </citation>
    <scope>NUCLEOTIDE SEQUENCE [LARGE SCALE GENOMIC DNA]</scope>
    <source>
        <strain evidence="6 7">CECT 5294</strain>
    </source>
</reference>
<dbReference type="SUPFAM" id="SSF57863">
    <property type="entry name" value="ArfGap/RecO-like zinc finger"/>
    <property type="match status" value="1"/>
</dbReference>
<evidence type="ECO:0000256" key="1">
    <source>
        <dbReference type="ARBA" id="ARBA00022763"/>
    </source>
</evidence>
<organism evidence="6 7">
    <name type="scientific">Thalassobacter stenotrophicus</name>
    <dbReference type="NCBI Taxonomy" id="266809"/>
    <lineage>
        <taxon>Bacteria</taxon>
        <taxon>Pseudomonadati</taxon>
        <taxon>Pseudomonadota</taxon>
        <taxon>Alphaproteobacteria</taxon>
        <taxon>Rhodobacterales</taxon>
        <taxon>Roseobacteraceae</taxon>
        <taxon>Thalassobacter</taxon>
    </lineage>
</organism>
<dbReference type="AlphaFoldDB" id="A0A0P1EVW5"/>
<dbReference type="GO" id="GO:0006302">
    <property type="term" value="P:double-strand break repair"/>
    <property type="evidence" value="ECO:0007669"/>
    <property type="project" value="TreeGrafter"/>
</dbReference>
<evidence type="ECO:0000256" key="2">
    <source>
        <dbReference type="ARBA" id="ARBA00023172"/>
    </source>
</evidence>
<evidence type="ECO:0000313" key="6">
    <source>
        <dbReference type="EMBL" id="CUH59185.1"/>
    </source>
</evidence>
<dbReference type="STRING" id="266809.PM03_07305"/>
<dbReference type="InterPro" id="IPR037278">
    <property type="entry name" value="ARFGAP/RecO"/>
</dbReference>
<feature type="domain" description="DNA replication/recombination mediator RecO N-terminal" evidence="5">
    <location>
        <begin position="1"/>
        <end position="76"/>
    </location>
</feature>
<dbReference type="EMBL" id="CYRX01000009">
    <property type="protein sequence ID" value="CUH59185.1"/>
    <property type="molecule type" value="Genomic_DNA"/>
</dbReference>
<dbReference type="Gene3D" id="2.40.50.140">
    <property type="entry name" value="Nucleic acid-binding proteins"/>
    <property type="match status" value="1"/>
</dbReference>
<dbReference type="PANTHER" id="PTHR33991:SF1">
    <property type="entry name" value="DNA REPAIR PROTEIN RECO"/>
    <property type="match status" value="1"/>
</dbReference>
<dbReference type="Pfam" id="PF02565">
    <property type="entry name" value="RecO_C"/>
    <property type="match status" value="1"/>
</dbReference>
<name>A0A0P1EVW5_9RHOB</name>
<dbReference type="InterPro" id="IPR012340">
    <property type="entry name" value="NA-bd_OB-fold"/>
</dbReference>
<evidence type="ECO:0000313" key="7">
    <source>
        <dbReference type="Proteomes" id="UP000051298"/>
    </source>
</evidence>
<evidence type="ECO:0000256" key="4">
    <source>
        <dbReference type="HAMAP-Rule" id="MF_00201"/>
    </source>
</evidence>
<comment type="similarity">
    <text evidence="4">Belongs to the RecO family.</text>
</comment>
<keyword evidence="2 4" id="KW-0233">DNA recombination</keyword>
<keyword evidence="3 4" id="KW-0234">DNA repair</keyword>
<gene>
    <name evidence="4" type="primary">recO</name>
    <name evidence="6" type="ORF">THS5294_00468</name>
</gene>
<dbReference type="GO" id="GO:0006310">
    <property type="term" value="P:DNA recombination"/>
    <property type="evidence" value="ECO:0007669"/>
    <property type="project" value="UniProtKB-UniRule"/>
</dbReference>
<dbReference type="HAMAP" id="MF_00201">
    <property type="entry name" value="RecO"/>
    <property type="match status" value="1"/>
</dbReference>
<sequence>MDWRDQGMLLAVRPHGENSVIAEVFTRGHGRHLGVIRGGTSRKLAPILQPGAQLDVAWRARLESHMGSFTAEPIRSRMAAVLNDPLRLSALSSLCATSAFCLPERESLPNFQAETEALADAIHSGKGWLSAYIFWELRLLEETGFALDLSACANGGGANDLAYVSPRTGRAVSRMGAGEWADRLLPLPECLLGGPITLDGARAALTLTGHFLTQHLAPSLGGRAFPAARTRFVEQVARA</sequence>
<dbReference type="RefSeq" id="WP_058122476.1">
    <property type="nucleotide sequence ID" value="NZ_CYRX01000009.1"/>
</dbReference>
<dbReference type="Pfam" id="PF11967">
    <property type="entry name" value="RecO_N"/>
    <property type="match status" value="1"/>
</dbReference>
<dbReference type="NCBIfam" id="TIGR00613">
    <property type="entry name" value="reco"/>
    <property type="match status" value="1"/>
</dbReference>
<dbReference type="eggNOG" id="COG1381">
    <property type="taxonomic scope" value="Bacteria"/>
</dbReference>
<dbReference type="InterPro" id="IPR003717">
    <property type="entry name" value="RecO"/>
</dbReference>
<protein>
    <recommendedName>
        <fullName evidence="4">DNA repair protein RecO</fullName>
    </recommendedName>
    <alternativeName>
        <fullName evidence="4">Recombination protein O</fullName>
    </alternativeName>
</protein>
<dbReference type="SUPFAM" id="SSF50249">
    <property type="entry name" value="Nucleic acid-binding proteins"/>
    <property type="match status" value="1"/>
</dbReference>
<proteinExistence type="inferred from homology"/>
<comment type="function">
    <text evidence="4">Involved in DNA repair and RecF pathway recombination.</text>
</comment>
<dbReference type="PANTHER" id="PTHR33991">
    <property type="entry name" value="DNA REPAIR PROTEIN RECO"/>
    <property type="match status" value="1"/>
</dbReference>
<dbReference type="InterPro" id="IPR022572">
    <property type="entry name" value="DNA_rep/recomb_RecO_N"/>
</dbReference>
<evidence type="ECO:0000256" key="3">
    <source>
        <dbReference type="ARBA" id="ARBA00023204"/>
    </source>
</evidence>
<dbReference type="Proteomes" id="UP000051298">
    <property type="component" value="Unassembled WGS sequence"/>
</dbReference>
<dbReference type="GO" id="GO:0043590">
    <property type="term" value="C:bacterial nucleoid"/>
    <property type="evidence" value="ECO:0007669"/>
    <property type="project" value="TreeGrafter"/>
</dbReference>